<evidence type="ECO:0000313" key="3">
    <source>
        <dbReference type="Proteomes" id="UP000593594"/>
    </source>
</evidence>
<dbReference type="AlphaFoldDB" id="A0A7S8HDX6"/>
<dbReference type="SUPFAM" id="SSF89155">
    <property type="entry name" value="TorD-like"/>
    <property type="match status" value="1"/>
</dbReference>
<accession>A0A7S8HDX6</accession>
<keyword evidence="1" id="KW-0143">Chaperone</keyword>
<evidence type="ECO:0000313" key="2">
    <source>
        <dbReference type="EMBL" id="QPC44773.1"/>
    </source>
</evidence>
<dbReference type="Proteomes" id="UP000593594">
    <property type="component" value="Chromosome"/>
</dbReference>
<proteinExistence type="predicted"/>
<evidence type="ECO:0000256" key="1">
    <source>
        <dbReference type="ARBA" id="ARBA00023186"/>
    </source>
</evidence>
<dbReference type="InterPro" id="IPR050289">
    <property type="entry name" value="TorD/DmsD_chaperones"/>
</dbReference>
<dbReference type="RefSeq" id="WP_213162142.1">
    <property type="nucleotide sequence ID" value="NZ_CP058214.1"/>
</dbReference>
<organism evidence="2 3">
    <name type="scientific">Kaustia mangrovi</name>
    <dbReference type="NCBI Taxonomy" id="2593653"/>
    <lineage>
        <taxon>Bacteria</taxon>
        <taxon>Pseudomonadati</taxon>
        <taxon>Pseudomonadota</taxon>
        <taxon>Alphaproteobacteria</taxon>
        <taxon>Hyphomicrobiales</taxon>
        <taxon>Parvibaculaceae</taxon>
        <taxon>Kaustia</taxon>
    </lineage>
</organism>
<dbReference type="InterPro" id="IPR036411">
    <property type="entry name" value="TorD-like_sf"/>
</dbReference>
<keyword evidence="3" id="KW-1185">Reference proteome</keyword>
<dbReference type="EMBL" id="CP058214">
    <property type="protein sequence ID" value="QPC44773.1"/>
    <property type="molecule type" value="Genomic_DNA"/>
</dbReference>
<dbReference type="PANTHER" id="PTHR34227:SF1">
    <property type="entry name" value="DIMETHYL SULFOXIDE REDUCTASE CHAPERONE-RELATED"/>
    <property type="match status" value="1"/>
</dbReference>
<dbReference type="InterPro" id="IPR020945">
    <property type="entry name" value="DMSO/NO3_reduct_chaperone"/>
</dbReference>
<dbReference type="KEGG" id="kmn:HW532_19955"/>
<gene>
    <name evidence="2" type="ORF">HW532_19955</name>
</gene>
<dbReference type="Gene3D" id="1.10.3480.10">
    <property type="entry name" value="TorD-like"/>
    <property type="match status" value="1"/>
</dbReference>
<dbReference type="Pfam" id="PF02613">
    <property type="entry name" value="Nitrate_red_del"/>
    <property type="match status" value="1"/>
</dbReference>
<protein>
    <submittedName>
        <fullName evidence="2">Molecular chaperone TorD family protein</fullName>
    </submittedName>
</protein>
<reference evidence="2 3" key="1">
    <citation type="submission" date="2020-06" db="EMBL/GenBank/DDBJ databases">
        <title>Genome sequence of 2 isolates from Red Sea Mangroves.</title>
        <authorList>
            <person name="Sefrji F."/>
            <person name="Michoud G."/>
            <person name="Merlino G."/>
            <person name="Daffonchio D."/>
        </authorList>
    </citation>
    <scope>NUCLEOTIDE SEQUENCE [LARGE SCALE GENOMIC DNA]</scope>
    <source>
        <strain evidence="2 3">R1DC25</strain>
    </source>
</reference>
<name>A0A7S8HDX6_9HYPH</name>
<dbReference type="PANTHER" id="PTHR34227">
    <property type="entry name" value="CHAPERONE PROTEIN YCDY"/>
    <property type="match status" value="1"/>
</dbReference>
<sequence>MAATVQGGAWEVAAEERLRADLYRMFAHFLRKPPDDGDLRMAAGLGGGDTALGEKLAAFAHLAETVTAADAAREYHELFIGMGRGELLPYASYYLTGFLHEKPLAKLRTDMGELGIARRSDVKEPEDHIAALSEMMAGLIDGAFAEPAGLDVQKRFFARHLEPWAAHFFKDLEQAKSSVLYAPLGGAGAAFMAIEQAAFEMV</sequence>